<dbReference type="RefSeq" id="WP_051913885.1">
    <property type="nucleotide sequence ID" value="NZ_JMQM01000001.1"/>
</dbReference>
<dbReference type="AlphaFoldDB" id="A0A084UCB4"/>
<dbReference type="EMBL" id="JMQM01000001">
    <property type="protein sequence ID" value="KFB10600.1"/>
    <property type="molecule type" value="Genomic_DNA"/>
</dbReference>
<organism evidence="2 3">
    <name type="scientific">Nitratireductor basaltis</name>
    <dbReference type="NCBI Taxonomy" id="472175"/>
    <lineage>
        <taxon>Bacteria</taxon>
        <taxon>Pseudomonadati</taxon>
        <taxon>Pseudomonadota</taxon>
        <taxon>Alphaproteobacteria</taxon>
        <taxon>Hyphomicrobiales</taxon>
        <taxon>Phyllobacteriaceae</taxon>
        <taxon>Nitratireductor</taxon>
    </lineage>
</organism>
<gene>
    <name evidence="2" type="ORF">EL18_01638</name>
</gene>
<dbReference type="PANTHER" id="PTHR43283">
    <property type="entry name" value="BETA-LACTAMASE-RELATED"/>
    <property type="match status" value="1"/>
</dbReference>
<dbReference type="PATRIC" id="fig|472175.3.peg.1647"/>
<evidence type="ECO:0000259" key="1">
    <source>
        <dbReference type="Pfam" id="PF00144"/>
    </source>
</evidence>
<evidence type="ECO:0000313" key="3">
    <source>
        <dbReference type="Proteomes" id="UP000053675"/>
    </source>
</evidence>
<dbReference type="InterPro" id="IPR012338">
    <property type="entry name" value="Beta-lactam/transpept-like"/>
</dbReference>
<dbReference type="Proteomes" id="UP000053675">
    <property type="component" value="Unassembled WGS sequence"/>
</dbReference>
<dbReference type="Pfam" id="PF00144">
    <property type="entry name" value="Beta-lactamase"/>
    <property type="match status" value="1"/>
</dbReference>
<proteinExistence type="predicted"/>
<dbReference type="STRING" id="472175.EL18_01638"/>
<dbReference type="SUPFAM" id="SSF56601">
    <property type="entry name" value="beta-lactamase/transpeptidase-like"/>
    <property type="match status" value="1"/>
</dbReference>
<feature type="domain" description="Beta-lactamase-related" evidence="1">
    <location>
        <begin position="83"/>
        <end position="384"/>
    </location>
</feature>
<dbReference type="OrthoDB" id="9814204at2"/>
<keyword evidence="3" id="KW-1185">Reference proteome</keyword>
<evidence type="ECO:0000313" key="2">
    <source>
        <dbReference type="EMBL" id="KFB10600.1"/>
    </source>
</evidence>
<comment type="caution">
    <text evidence="2">The sequence shown here is derived from an EMBL/GenBank/DDBJ whole genome shotgun (WGS) entry which is preliminary data.</text>
</comment>
<keyword evidence="2" id="KW-0378">Hydrolase</keyword>
<sequence length="394" mass="44119">MRDKTGNPESDWQARKATTLGNWRTAPFSRWSFQHTDEMVPSARITSPLQRDYNYAPALPALEVKLADASELPLTDFLAKAHADSLVIMREGNVIHEWHADHVDPRDPHLIFSVSKSVTGMLAGIAVADGLLDPEALASTYVPVKPGSAYEEARVRDLLDMTVDLKFEEDYLDLGGVFDRYRRAMLWNPEREDTVPETMEELLGCLERDGDEHGTRFFYASPNTDMLGLVIERAVGQRLHHFMRERLWLPMGAKDASFVTVDRAGTARTAGGMCVTARDLALLGQTVMDGGKAPNGHQVLPSDWISDMREKGDRQAWLEGNFVEMLPDGDYRSCWYNVRDENDCFCCVGIHGQYLWCDPTTRTIIARTSSQPEPNDDAVIADDLSVLGQIARSV</sequence>
<name>A0A084UCB4_9HYPH</name>
<dbReference type="eggNOG" id="COG1680">
    <property type="taxonomic scope" value="Bacteria"/>
</dbReference>
<dbReference type="PANTHER" id="PTHR43283:SF7">
    <property type="entry name" value="BETA-LACTAMASE-RELATED DOMAIN-CONTAINING PROTEIN"/>
    <property type="match status" value="1"/>
</dbReference>
<dbReference type="InterPro" id="IPR050789">
    <property type="entry name" value="Diverse_Enzym_Activities"/>
</dbReference>
<dbReference type="InterPro" id="IPR001466">
    <property type="entry name" value="Beta-lactam-related"/>
</dbReference>
<dbReference type="GO" id="GO:0016787">
    <property type="term" value="F:hydrolase activity"/>
    <property type="evidence" value="ECO:0007669"/>
    <property type="project" value="UniProtKB-KW"/>
</dbReference>
<protein>
    <submittedName>
        <fullName evidence="2">6-aminohexanoate-dimer hydrolase</fullName>
    </submittedName>
</protein>
<accession>A0A084UCB4</accession>
<reference evidence="2 3" key="1">
    <citation type="submission" date="2014-05" db="EMBL/GenBank/DDBJ databases">
        <title>Draft Genome Sequence of Nitratireductor basaltis Strain UMTGB225, A Marine Bacterium Isolated from Green Barrel Tunicate.</title>
        <authorList>
            <person name="Gan H.Y."/>
        </authorList>
    </citation>
    <scope>NUCLEOTIDE SEQUENCE [LARGE SCALE GENOMIC DNA]</scope>
    <source>
        <strain evidence="2 3">UMTGB225</strain>
    </source>
</reference>
<dbReference type="Gene3D" id="3.40.710.10">
    <property type="entry name" value="DD-peptidase/beta-lactamase superfamily"/>
    <property type="match status" value="1"/>
</dbReference>